<feature type="region of interest" description="Disordered" evidence="1">
    <location>
        <begin position="62"/>
        <end position="82"/>
    </location>
</feature>
<evidence type="ECO:0000259" key="2">
    <source>
        <dbReference type="Pfam" id="PF13701"/>
    </source>
</evidence>
<evidence type="ECO:0000256" key="1">
    <source>
        <dbReference type="SAM" id="MobiDB-lite"/>
    </source>
</evidence>
<name>A0ABX1NBG8_9RHOO</name>
<proteinExistence type="predicted"/>
<evidence type="ECO:0000313" key="3">
    <source>
        <dbReference type="EMBL" id="NMF96631.1"/>
    </source>
</evidence>
<sequence>MPKCTANELSFGRLGRRRIEANFEGGALSSDGGLMLLRQVDQRIGLSAAVAKALHDPRQCVHVSESTVPREPRTRPIPSSLP</sequence>
<evidence type="ECO:0000313" key="4">
    <source>
        <dbReference type="Proteomes" id="UP000634522"/>
    </source>
</evidence>
<reference evidence="3 4" key="1">
    <citation type="submission" date="2019-12" db="EMBL/GenBank/DDBJ databases">
        <title>Comparative genomics gives insights into the taxonomy of the Azoarcus-Aromatoleum group and reveals separate origins of nif in the plant-associated Azoarcus and non-plant-associated Aromatoleum sub-groups.</title>
        <authorList>
            <person name="Lafos M."/>
            <person name="Maluk M."/>
            <person name="Batista M."/>
            <person name="Junghare M."/>
            <person name="Carmona M."/>
            <person name="Faoro H."/>
            <person name="Cruz L.M."/>
            <person name="Battistoni F."/>
            <person name="De Souza E."/>
            <person name="Pedrosa F."/>
            <person name="Chen W.-M."/>
            <person name="Poole P.S."/>
            <person name="Dixon R.A."/>
            <person name="James E.K."/>
        </authorList>
    </citation>
    <scope>NUCLEOTIDE SEQUENCE [LARGE SCALE GENOMIC DNA]</scope>
    <source>
        <strain evidence="3 4">T</strain>
    </source>
</reference>
<dbReference type="InterPro" id="IPR025668">
    <property type="entry name" value="Tnp_DDE_dom"/>
</dbReference>
<accession>A0ABX1NBG8</accession>
<protein>
    <recommendedName>
        <fullName evidence="2">Transposase DDE domain-containing protein</fullName>
    </recommendedName>
</protein>
<dbReference type="Proteomes" id="UP000634522">
    <property type="component" value="Unassembled WGS sequence"/>
</dbReference>
<comment type="caution">
    <text evidence="3">The sequence shown here is derived from an EMBL/GenBank/DDBJ whole genome shotgun (WGS) entry which is preliminary data.</text>
</comment>
<gene>
    <name evidence="3" type="ORF">GPA27_04435</name>
</gene>
<organism evidence="3 4">
    <name type="scientific">Aromatoleum toluolicum</name>
    <dbReference type="NCBI Taxonomy" id="90060"/>
    <lineage>
        <taxon>Bacteria</taxon>
        <taxon>Pseudomonadati</taxon>
        <taxon>Pseudomonadota</taxon>
        <taxon>Betaproteobacteria</taxon>
        <taxon>Rhodocyclales</taxon>
        <taxon>Rhodocyclaceae</taxon>
        <taxon>Aromatoleum</taxon>
    </lineage>
</organism>
<dbReference type="EMBL" id="WTVS01000006">
    <property type="protein sequence ID" value="NMF96631.1"/>
    <property type="molecule type" value="Genomic_DNA"/>
</dbReference>
<keyword evidence="4" id="KW-1185">Reference proteome</keyword>
<dbReference type="RefSeq" id="WP_050417906.1">
    <property type="nucleotide sequence ID" value="NZ_WTVS01000006.1"/>
</dbReference>
<feature type="domain" description="Transposase DDE" evidence="2">
    <location>
        <begin position="13"/>
        <end position="62"/>
    </location>
</feature>
<dbReference type="Pfam" id="PF13701">
    <property type="entry name" value="DDE_Tnp_1_4"/>
    <property type="match status" value="1"/>
</dbReference>